<dbReference type="SMART" id="SM00062">
    <property type="entry name" value="PBPb"/>
    <property type="match status" value="1"/>
</dbReference>
<evidence type="ECO:0000256" key="2">
    <source>
        <dbReference type="SAM" id="SignalP"/>
    </source>
</evidence>
<evidence type="ECO:0000313" key="5">
    <source>
        <dbReference type="Proteomes" id="UP000249008"/>
    </source>
</evidence>
<dbReference type="RefSeq" id="WP_005980822.1">
    <property type="nucleotide sequence ID" value="NZ_CABKNW010000005.1"/>
</dbReference>
<dbReference type="SUPFAM" id="SSF53850">
    <property type="entry name" value="Periplasmic binding protein-like II"/>
    <property type="match status" value="1"/>
</dbReference>
<evidence type="ECO:0000259" key="3">
    <source>
        <dbReference type="SMART" id="SM00062"/>
    </source>
</evidence>
<evidence type="ECO:0000256" key="1">
    <source>
        <dbReference type="ARBA" id="ARBA00022729"/>
    </source>
</evidence>
<dbReference type="CDD" id="cd13624">
    <property type="entry name" value="PBP2_Arg_Lys_His"/>
    <property type="match status" value="1"/>
</dbReference>
<dbReference type="Gene3D" id="3.40.190.10">
    <property type="entry name" value="Periplasmic binding protein-like II"/>
    <property type="match status" value="2"/>
</dbReference>
<evidence type="ECO:0000313" key="4">
    <source>
        <dbReference type="EMBL" id="SQJ11119.1"/>
    </source>
</evidence>
<dbReference type="GeneID" id="78453863"/>
<keyword evidence="1 2" id="KW-0732">Signal</keyword>
<sequence>MKKLVLIFTLLLSTLSFAAKKLYVGTNAEFKPYEYLEDGKMVGFDIGVMDELGKKLGYEIEWVNMSFDGLLPALQMKKIDAVIAGMSQTPERQKAVSFSIPYIFFTSEHYVIVNENSTFKTKEDLKGKTAGVQMGSMQEQFAINNGSVPKLYNTFTNALMDLQNGKVDCVIIADNSGKEYLNTMDRIKKIDSIIDPKPGASIAFRKSDKELAEKFSDAIVELKTTKEYSDLVEKYFPERFEDFKAQNLTK</sequence>
<feature type="chain" id="PRO_5043343049" evidence="2">
    <location>
        <begin position="19"/>
        <end position="250"/>
    </location>
</feature>
<reference evidence="4 5" key="1">
    <citation type="submission" date="2018-06" db="EMBL/GenBank/DDBJ databases">
        <authorList>
            <consortium name="Pathogen Informatics"/>
            <person name="Doyle S."/>
        </authorList>
    </citation>
    <scope>NUCLEOTIDE SEQUENCE [LARGE SCALE GENOMIC DNA]</scope>
    <source>
        <strain evidence="4 5">NCTC12112</strain>
    </source>
</reference>
<dbReference type="PANTHER" id="PTHR35936">
    <property type="entry name" value="MEMBRANE-BOUND LYTIC MUREIN TRANSGLYCOSYLASE F"/>
    <property type="match status" value="1"/>
</dbReference>
<protein>
    <submittedName>
        <fullName evidence="4">Arginine-binding extracellular protein ArtP</fullName>
    </submittedName>
</protein>
<accession>A0AAX2JDP4</accession>
<dbReference type="Pfam" id="PF00497">
    <property type="entry name" value="SBP_bac_3"/>
    <property type="match status" value="1"/>
</dbReference>
<name>A0AAX2JDP4_9FUSO</name>
<dbReference type="EMBL" id="LS483487">
    <property type="protein sequence ID" value="SQJ11119.1"/>
    <property type="molecule type" value="Genomic_DNA"/>
</dbReference>
<gene>
    <name evidence="4" type="primary">artP_4</name>
    <name evidence="4" type="ORF">NCTC12112_02585</name>
</gene>
<dbReference type="KEGG" id="ful:C4N20_03510"/>
<feature type="domain" description="Solute-binding protein family 3/N-terminal" evidence="3">
    <location>
        <begin position="21"/>
        <end position="239"/>
    </location>
</feature>
<dbReference type="InterPro" id="IPR001638">
    <property type="entry name" value="Solute-binding_3/MltF_N"/>
</dbReference>
<feature type="signal peptide" evidence="2">
    <location>
        <begin position="1"/>
        <end position="18"/>
    </location>
</feature>
<dbReference type="AlphaFoldDB" id="A0AAX2JDP4"/>
<proteinExistence type="predicted"/>
<dbReference type="Proteomes" id="UP000249008">
    <property type="component" value="Chromosome 1"/>
</dbReference>
<dbReference type="PANTHER" id="PTHR35936:SF17">
    <property type="entry name" value="ARGININE-BINDING EXTRACELLULAR PROTEIN ARTP"/>
    <property type="match status" value="1"/>
</dbReference>
<organism evidence="4 5">
    <name type="scientific">Fusobacterium ulcerans</name>
    <dbReference type="NCBI Taxonomy" id="861"/>
    <lineage>
        <taxon>Bacteria</taxon>
        <taxon>Fusobacteriati</taxon>
        <taxon>Fusobacteriota</taxon>
        <taxon>Fusobacteriia</taxon>
        <taxon>Fusobacteriales</taxon>
        <taxon>Fusobacteriaceae</taxon>
        <taxon>Fusobacterium</taxon>
    </lineage>
</organism>